<dbReference type="STRING" id="285676.GA0070561_3334"/>
<dbReference type="InterPro" id="IPR019933">
    <property type="entry name" value="DivIVA_domain"/>
</dbReference>
<reference evidence="2 3" key="1">
    <citation type="submission" date="2016-06" db="EMBL/GenBank/DDBJ databases">
        <authorList>
            <person name="Kjaerup R.B."/>
            <person name="Dalgaard T.S."/>
            <person name="Juul-Madsen H.R."/>
        </authorList>
    </citation>
    <scope>NUCLEOTIDE SEQUENCE [LARGE SCALE GENOMIC DNA]</scope>
    <source>
        <strain evidence="2 3">DSM 44871</strain>
    </source>
</reference>
<dbReference type="AlphaFoldDB" id="A0A1C4XE26"/>
<proteinExistence type="predicted"/>
<gene>
    <name evidence="2" type="ORF">GA0070561_3334</name>
</gene>
<evidence type="ECO:0000313" key="2">
    <source>
        <dbReference type="EMBL" id="SCF06788.1"/>
    </source>
</evidence>
<dbReference type="Gene3D" id="6.10.250.660">
    <property type="match status" value="1"/>
</dbReference>
<protein>
    <submittedName>
        <fullName evidence="2">DivIVA domain-containing protein</fullName>
    </submittedName>
</protein>
<accession>A0A1C4XE26</accession>
<evidence type="ECO:0000313" key="3">
    <source>
        <dbReference type="Proteomes" id="UP000198864"/>
    </source>
</evidence>
<dbReference type="RefSeq" id="WP_091400832.1">
    <property type="nucleotide sequence ID" value="NZ_FMCR01000003.1"/>
</dbReference>
<sequence>MTRGTLYDGTLHGGARLARLHPSQVRDRQFTVVGFSRRGLDAREVRRFLHRVALDLATLHHDVARLSEENARVKRALRDWQSAWSERRRP</sequence>
<evidence type="ECO:0000256" key="1">
    <source>
        <dbReference type="SAM" id="Coils"/>
    </source>
</evidence>
<name>A0A1C4XE26_9ACTN</name>
<keyword evidence="1" id="KW-0175">Coiled coil</keyword>
<dbReference type="Proteomes" id="UP000198864">
    <property type="component" value="Unassembled WGS sequence"/>
</dbReference>
<organism evidence="2 3">
    <name type="scientific">Micromonospora saelicesensis</name>
    <dbReference type="NCBI Taxonomy" id="285676"/>
    <lineage>
        <taxon>Bacteria</taxon>
        <taxon>Bacillati</taxon>
        <taxon>Actinomycetota</taxon>
        <taxon>Actinomycetes</taxon>
        <taxon>Micromonosporales</taxon>
        <taxon>Micromonosporaceae</taxon>
        <taxon>Micromonospora</taxon>
    </lineage>
</organism>
<feature type="coiled-coil region" evidence="1">
    <location>
        <begin position="56"/>
        <end position="83"/>
    </location>
</feature>
<dbReference type="EMBL" id="FMCR01000003">
    <property type="protein sequence ID" value="SCF06788.1"/>
    <property type="molecule type" value="Genomic_DNA"/>
</dbReference>
<dbReference type="NCBIfam" id="TIGR03544">
    <property type="entry name" value="DivI1A_domain"/>
    <property type="match status" value="1"/>
</dbReference>